<dbReference type="STRING" id="28128.HMPREF3226_01328"/>
<accession>A0A133Q9J8</accession>
<comment type="caution">
    <text evidence="1">The sequence shown here is derived from an EMBL/GenBank/DDBJ whole genome shotgun (WGS) entry which is preliminary data.</text>
</comment>
<protein>
    <submittedName>
        <fullName evidence="1">Uncharacterized protein</fullName>
    </submittedName>
</protein>
<organism evidence="1 2">
    <name type="scientific">Prevotella corporis</name>
    <dbReference type="NCBI Taxonomy" id="28128"/>
    <lineage>
        <taxon>Bacteria</taxon>
        <taxon>Pseudomonadati</taxon>
        <taxon>Bacteroidota</taxon>
        <taxon>Bacteroidia</taxon>
        <taxon>Bacteroidales</taxon>
        <taxon>Prevotellaceae</taxon>
        <taxon>Prevotella</taxon>
    </lineage>
</organism>
<proteinExistence type="predicted"/>
<dbReference type="Proteomes" id="UP000070533">
    <property type="component" value="Unassembled WGS sequence"/>
</dbReference>
<evidence type="ECO:0000313" key="1">
    <source>
        <dbReference type="EMBL" id="KXA39493.1"/>
    </source>
</evidence>
<dbReference type="PATRIC" id="fig|28128.5.peg.1351"/>
<dbReference type="AlphaFoldDB" id="A0A133Q9J8"/>
<gene>
    <name evidence="1" type="ORF">HMPREF3226_01328</name>
</gene>
<reference evidence="2" key="1">
    <citation type="submission" date="2016-01" db="EMBL/GenBank/DDBJ databases">
        <authorList>
            <person name="Mitreva M."/>
            <person name="Pepin K.H."/>
            <person name="Mihindukulasuriya K.A."/>
            <person name="Fulton R."/>
            <person name="Fronick C."/>
            <person name="O'Laughlin M."/>
            <person name="Miner T."/>
            <person name="Herter B."/>
            <person name="Rosa B.A."/>
            <person name="Cordes M."/>
            <person name="Tomlinson C."/>
            <person name="Wollam A."/>
            <person name="Palsikar V.B."/>
            <person name="Mardis E.R."/>
            <person name="Wilson R.K."/>
        </authorList>
    </citation>
    <scope>NUCLEOTIDE SEQUENCE [LARGE SCALE GENOMIC DNA]</scope>
    <source>
        <strain evidence="2">MJR7716</strain>
    </source>
</reference>
<keyword evidence="2" id="KW-1185">Reference proteome</keyword>
<name>A0A133Q9J8_9BACT</name>
<dbReference type="EMBL" id="LRQG01000092">
    <property type="protein sequence ID" value="KXA39493.1"/>
    <property type="molecule type" value="Genomic_DNA"/>
</dbReference>
<evidence type="ECO:0000313" key="2">
    <source>
        <dbReference type="Proteomes" id="UP000070533"/>
    </source>
</evidence>
<sequence>MIIGLLTAFTRLPETLLLLSLAVVRYVFRRTTNKLFGNQMKSAMVLMADSDGAIAYLSG</sequence>